<sequence>MTRHRRRIACVSLLFLLSASAAAQAADWSDTSVAWRAGDRFREPHNPNAIGKQIASLTHASGWRYGSQFLNLDLLQSDHRDPASPGGRKGAFEAYLVYRHTLDIARLGDLHLPGPMRGLGLTAGIDLNAKDDAAYNSRKRMWVLGPQVSWAVPGRLNTALLMAWESNAPHGPFPPISGVQGRYRYKPHPLLAADWSVPVGEHWAFEGFANFIASKGRDEAGRATGAETNIDARLMLDAGALLGARKRAFLAGIEYQYWHNKFGNTDATTGNRGNTASTPMLRVEHHF</sequence>
<protein>
    <submittedName>
        <fullName evidence="2">Outer envelope protein</fullName>
    </submittedName>
</protein>
<proteinExistence type="predicted"/>
<dbReference type="KEGG" id="tbv:H9L17_15650"/>
<dbReference type="RefSeq" id="WP_187570334.1">
    <property type="nucleotide sequence ID" value="NZ_CP060711.1"/>
</dbReference>
<evidence type="ECO:0000256" key="1">
    <source>
        <dbReference type="SAM" id="SignalP"/>
    </source>
</evidence>
<dbReference type="InterPro" id="IPR036777">
    <property type="entry name" value="Channel_Tsx-like_sf"/>
</dbReference>
<dbReference type="AlphaFoldDB" id="A0A7G9QT95"/>
<dbReference type="EMBL" id="CP060711">
    <property type="protein sequence ID" value="QNN46570.1"/>
    <property type="molecule type" value="Genomic_DNA"/>
</dbReference>
<dbReference type="SUPFAM" id="SSF111364">
    <property type="entry name" value="Tsx-like channel"/>
    <property type="match status" value="1"/>
</dbReference>
<keyword evidence="2" id="KW-0261">Viral envelope protein</keyword>
<keyword evidence="3" id="KW-1185">Reference proteome</keyword>
<feature type="signal peptide" evidence="1">
    <location>
        <begin position="1"/>
        <end position="25"/>
    </location>
</feature>
<accession>A0A7G9QT95</accession>
<dbReference type="Proteomes" id="UP000515977">
    <property type="component" value="Chromosome"/>
</dbReference>
<evidence type="ECO:0000313" key="2">
    <source>
        <dbReference type="EMBL" id="QNN46570.1"/>
    </source>
</evidence>
<dbReference type="Gene3D" id="2.40.230.20">
    <property type="entry name" value="Nucleoside-specific channel-forming protein, Tsx-like"/>
    <property type="match status" value="1"/>
</dbReference>
<organism evidence="2 3">
    <name type="scientific">Thermomonas brevis</name>
    <dbReference type="NCBI Taxonomy" id="215691"/>
    <lineage>
        <taxon>Bacteria</taxon>
        <taxon>Pseudomonadati</taxon>
        <taxon>Pseudomonadota</taxon>
        <taxon>Gammaproteobacteria</taxon>
        <taxon>Lysobacterales</taxon>
        <taxon>Lysobacteraceae</taxon>
        <taxon>Thermomonas</taxon>
    </lineage>
</organism>
<evidence type="ECO:0000313" key="3">
    <source>
        <dbReference type="Proteomes" id="UP000515977"/>
    </source>
</evidence>
<keyword evidence="1" id="KW-0732">Signal</keyword>
<gene>
    <name evidence="2" type="ORF">H9L17_15650</name>
</gene>
<feature type="chain" id="PRO_5028929884" evidence="1">
    <location>
        <begin position="26"/>
        <end position="287"/>
    </location>
</feature>
<dbReference type="GO" id="GO:0009279">
    <property type="term" value="C:cell outer membrane"/>
    <property type="evidence" value="ECO:0007669"/>
    <property type="project" value="InterPro"/>
</dbReference>
<keyword evidence="2" id="KW-0946">Virion</keyword>
<reference evidence="2 3" key="1">
    <citation type="submission" date="2020-08" db="EMBL/GenBank/DDBJ databases">
        <title>Genome sequence of Thermomonas brevis KACC 16975T.</title>
        <authorList>
            <person name="Hyun D.-W."/>
            <person name="Bae J.-W."/>
        </authorList>
    </citation>
    <scope>NUCLEOTIDE SEQUENCE [LARGE SCALE GENOMIC DNA]</scope>
    <source>
        <strain evidence="2 3">KACC 16975</strain>
    </source>
</reference>
<name>A0A7G9QT95_9GAMM</name>